<dbReference type="EMBL" id="AP002541">
    <property type="protein sequence ID" value="BAD52496.1"/>
    <property type="molecule type" value="Genomic_DNA"/>
</dbReference>
<dbReference type="EMBL" id="AP002868">
    <property type="protein sequence ID" value="BAD52575.1"/>
    <property type="molecule type" value="Genomic_DNA"/>
</dbReference>
<feature type="region of interest" description="Disordered" evidence="1">
    <location>
        <begin position="20"/>
        <end position="85"/>
    </location>
</feature>
<accession>Q5ZDT3</accession>
<name>Q5ZDT3_ORYSJ</name>
<evidence type="ECO:0000256" key="1">
    <source>
        <dbReference type="SAM" id="MobiDB-lite"/>
    </source>
</evidence>
<sequence length="85" mass="8902">MFVSPAPCTPTMASHVLASSANGATSCSPSDTTTSNPARSAPRTISSAFTNRRVRARAITRRRGRHGRRGCCSPDAGNGASRGRR</sequence>
<dbReference type="Proteomes" id="UP000817658">
    <property type="component" value="Chromosome 1"/>
</dbReference>
<feature type="compositionally biased region" description="Polar residues" evidence="1">
    <location>
        <begin position="20"/>
        <end position="50"/>
    </location>
</feature>
<protein>
    <submittedName>
        <fullName evidence="2">Uncharacterized protein</fullName>
    </submittedName>
</protein>
<reference evidence="4" key="2">
    <citation type="journal article" date="2005" name="Nature">
        <title>The map-based sequence of the rice genome.</title>
        <authorList>
            <consortium name="International rice genome sequencing project (IRGSP)"/>
            <person name="Matsumoto T."/>
            <person name="Wu J."/>
            <person name="Kanamori H."/>
            <person name="Katayose Y."/>
            <person name="Fujisawa M."/>
            <person name="Namiki N."/>
            <person name="Mizuno H."/>
            <person name="Yamamoto K."/>
            <person name="Antonio B.A."/>
            <person name="Baba T."/>
            <person name="Sakata K."/>
            <person name="Nagamura Y."/>
            <person name="Aoki H."/>
            <person name="Arikawa K."/>
            <person name="Arita K."/>
            <person name="Bito T."/>
            <person name="Chiden Y."/>
            <person name="Fujitsuka N."/>
            <person name="Fukunaka R."/>
            <person name="Hamada M."/>
            <person name="Harada C."/>
            <person name="Hayashi A."/>
            <person name="Hijishita S."/>
            <person name="Honda M."/>
            <person name="Hosokawa S."/>
            <person name="Ichikawa Y."/>
            <person name="Idonuma A."/>
            <person name="Iijima M."/>
            <person name="Ikeda M."/>
            <person name="Ikeno M."/>
            <person name="Ito K."/>
            <person name="Ito S."/>
            <person name="Ito T."/>
            <person name="Ito Y."/>
            <person name="Ito Y."/>
            <person name="Iwabuchi A."/>
            <person name="Kamiya K."/>
            <person name="Karasawa W."/>
            <person name="Kurita K."/>
            <person name="Katagiri S."/>
            <person name="Kikuta A."/>
            <person name="Kobayashi H."/>
            <person name="Kobayashi N."/>
            <person name="Machita K."/>
            <person name="Maehara T."/>
            <person name="Masukawa M."/>
            <person name="Mizubayashi T."/>
            <person name="Mukai Y."/>
            <person name="Nagasaki H."/>
            <person name="Nagata Y."/>
            <person name="Naito S."/>
            <person name="Nakashima M."/>
            <person name="Nakama Y."/>
            <person name="Nakamichi Y."/>
            <person name="Nakamura M."/>
            <person name="Meguro A."/>
            <person name="Negishi M."/>
            <person name="Ohta I."/>
            <person name="Ohta T."/>
            <person name="Okamoto M."/>
            <person name="Ono N."/>
            <person name="Saji S."/>
            <person name="Sakaguchi M."/>
            <person name="Sakai K."/>
            <person name="Shibata M."/>
            <person name="Shimokawa T."/>
            <person name="Song J."/>
            <person name="Takazaki Y."/>
            <person name="Terasawa K."/>
            <person name="Tsugane M."/>
            <person name="Tsuji K."/>
            <person name="Ueda S."/>
            <person name="Waki K."/>
            <person name="Yamagata H."/>
            <person name="Yamamoto M."/>
            <person name="Yamamoto S."/>
            <person name="Yamane H."/>
            <person name="Yoshiki S."/>
            <person name="Yoshihara R."/>
            <person name="Yukawa K."/>
            <person name="Zhong H."/>
            <person name="Yano M."/>
            <person name="Yuan Q."/>
            <person name="Ouyang S."/>
            <person name="Liu J."/>
            <person name="Jones K.M."/>
            <person name="Gansberger K."/>
            <person name="Moffat K."/>
            <person name="Hill J."/>
            <person name="Bera J."/>
            <person name="Fadrosh D."/>
            <person name="Jin S."/>
            <person name="Johri S."/>
            <person name="Kim M."/>
            <person name="Overton L."/>
            <person name="Reardon M."/>
            <person name="Tsitrin T."/>
            <person name="Vuong H."/>
            <person name="Weaver B."/>
            <person name="Ciecko A."/>
            <person name="Tallon L."/>
            <person name="Jackson J."/>
            <person name="Pai G."/>
            <person name="Aken S.V."/>
            <person name="Utterback T."/>
            <person name="Reidmuller S."/>
            <person name="Feldblyum T."/>
            <person name="Hsiao J."/>
            <person name="Zismann V."/>
            <person name="Iobst S."/>
            <person name="de Vazeille A.R."/>
            <person name="Buell C.R."/>
            <person name="Ying K."/>
            <person name="Li Y."/>
            <person name="Lu T."/>
            <person name="Huang Y."/>
            <person name="Zhao Q."/>
            <person name="Feng Q."/>
            <person name="Zhang L."/>
            <person name="Zhu J."/>
            <person name="Weng Q."/>
            <person name="Mu J."/>
            <person name="Lu Y."/>
            <person name="Fan D."/>
            <person name="Liu Y."/>
            <person name="Guan J."/>
            <person name="Zhang Y."/>
            <person name="Yu S."/>
            <person name="Liu X."/>
            <person name="Zhang Y."/>
            <person name="Hong G."/>
            <person name="Han B."/>
            <person name="Choisne N."/>
            <person name="Demange N."/>
            <person name="Orjeda G."/>
            <person name="Samain S."/>
            <person name="Cattolico L."/>
            <person name="Pelletier E."/>
            <person name="Couloux A."/>
            <person name="Segurens B."/>
            <person name="Wincker P."/>
            <person name="D'Hont A."/>
            <person name="Scarpelli C."/>
            <person name="Weissenbach J."/>
            <person name="Salanoubat M."/>
            <person name="Quetier F."/>
            <person name="Yu Y."/>
            <person name="Kim H.R."/>
            <person name="Rambo T."/>
            <person name="Currie J."/>
            <person name="Collura K."/>
            <person name="Luo M."/>
            <person name="Yang T."/>
            <person name="Ammiraju J.S.S."/>
            <person name="Engler F."/>
            <person name="Soderlund C."/>
            <person name="Wing R.A."/>
            <person name="Palmer L.E."/>
            <person name="de la Bastide M."/>
            <person name="Spiegel L."/>
            <person name="Nascimento L."/>
            <person name="Zutavern T."/>
            <person name="O'Shaughnessy A."/>
            <person name="Dike S."/>
            <person name="Dedhia N."/>
            <person name="Preston R."/>
            <person name="Balija V."/>
            <person name="McCombie W.R."/>
            <person name="Chow T."/>
            <person name="Chen H."/>
            <person name="Chung M."/>
            <person name="Chen C."/>
            <person name="Shaw J."/>
            <person name="Wu H."/>
            <person name="Hsiao K."/>
            <person name="Chao Y."/>
            <person name="Chu M."/>
            <person name="Cheng C."/>
            <person name="Hour A."/>
            <person name="Lee P."/>
            <person name="Lin S."/>
            <person name="Lin Y."/>
            <person name="Liou J."/>
            <person name="Liu S."/>
            <person name="Hsing Y."/>
            <person name="Raghuvanshi S."/>
            <person name="Mohanty A."/>
            <person name="Bharti A.K."/>
            <person name="Gaur A."/>
            <person name="Gupta V."/>
            <person name="Kumar D."/>
            <person name="Ravi V."/>
            <person name="Vij S."/>
            <person name="Kapur A."/>
            <person name="Khurana P."/>
            <person name="Khurana P."/>
            <person name="Khurana J.P."/>
            <person name="Tyagi A.K."/>
            <person name="Gaikwad K."/>
            <person name="Singh A."/>
            <person name="Dalal V."/>
            <person name="Srivastava S."/>
            <person name="Dixit A."/>
            <person name="Pal A.K."/>
            <person name="Ghazi I.A."/>
            <person name="Yadav M."/>
            <person name="Pandit A."/>
            <person name="Bhargava A."/>
            <person name="Sureshbabu K."/>
            <person name="Batra K."/>
            <person name="Sharma T.R."/>
            <person name="Mohapatra T."/>
            <person name="Singh N.K."/>
            <person name="Messing J."/>
            <person name="Nelson A.B."/>
            <person name="Fuks G."/>
            <person name="Kavchok S."/>
            <person name="Keizer G."/>
            <person name="Linton E."/>
            <person name="Llaca V."/>
            <person name="Song R."/>
            <person name="Tanyolac B."/>
            <person name="Young S."/>
            <person name="Ho-Il K."/>
            <person name="Hahn J.H."/>
            <person name="Sangsakoo G."/>
            <person name="Vanavichit A."/>
            <person name="de Mattos Luiz.A.T."/>
            <person name="Zimmer P.D."/>
            <person name="Malone G."/>
            <person name="Dellagostin O."/>
            <person name="de Oliveira A.C."/>
            <person name="Bevan M."/>
            <person name="Bancroft I."/>
            <person name="Minx P."/>
            <person name="Cordum H."/>
            <person name="Wilson R."/>
            <person name="Cheng Z."/>
            <person name="Jin W."/>
            <person name="Jiang J."/>
            <person name="Leong S.A."/>
            <person name="Iwama H."/>
            <person name="Gojobori T."/>
            <person name="Itoh T."/>
            <person name="Niimura Y."/>
            <person name="Fujii Y."/>
            <person name="Habara T."/>
            <person name="Sakai H."/>
            <person name="Sato Y."/>
            <person name="Wilson G."/>
            <person name="Kumar K."/>
            <person name="McCouch S."/>
            <person name="Juretic N."/>
            <person name="Hoen D."/>
            <person name="Wright S."/>
            <person name="Bruskiewich R."/>
            <person name="Bureau T."/>
            <person name="Miyao A."/>
            <person name="Hirochika H."/>
            <person name="Nishikawa T."/>
            <person name="Kadowaki K."/>
            <person name="Sugiura M."/>
            <person name="Burr B."/>
            <person name="Sasaki T."/>
        </authorList>
    </citation>
    <scope>NUCLEOTIDE SEQUENCE [LARGE SCALE GENOMIC DNA]</scope>
    <source>
        <strain evidence="4">cv. Nipponbare</strain>
    </source>
</reference>
<dbReference type="Proteomes" id="UP000000763">
    <property type="component" value="Chromosome 1"/>
</dbReference>
<gene>
    <name evidence="2" type="ORF">P0494A10.31</name>
    <name evidence="3" type="ORF">P0698A04.15</name>
</gene>
<proteinExistence type="predicted"/>
<evidence type="ECO:0000313" key="3">
    <source>
        <dbReference type="EMBL" id="BAD52575.1"/>
    </source>
</evidence>
<feature type="compositionally biased region" description="Basic residues" evidence="1">
    <location>
        <begin position="52"/>
        <end position="69"/>
    </location>
</feature>
<reference evidence="2" key="1">
    <citation type="journal article" date="2002" name="Nature">
        <title>The genome sequence and structure of rice chromosome 1.</title>
        <authorList>
            <person name="Sasaki T."/>
            <person name="Matsumoto T."/>
            <person name="Yamamoto K."/>
            <person name="Sakata K."/>
            <person name="Baba T."/>
            <person name="Katayose Y."/>
            <person name="Wu J."/>
            <person name="Niimura Y."/>
            <person name="Cheng Z."/>
            <person name="Nagamura Y."/>
            <person name="Antonio B.A."/>
            <person name="Kanamori H."/>
            <person name="Hosokawa S."/>
            <person name="Masukawa M."/>
            <person name="Arikawa K."/>
            <person name="Chiden Y."/>
            <person name="Hayashi M."/>
            <person name="Okamoto M."/>
            <person name="Ando T."/>
            <person name="Aoki H."/>
            <person name="Arita K."/>
            <person name="Hamada M."/>
            <person name="Harada C."/>
            <person name="Hijishita S."/>
            <person name="Honda M."/>
            <person name="Ichikawa Y."/>
            <person name="Idonuma A."/>
            <person name="Iijima M."/>
            <person name="Ikeda M."/>
            <person name="Ikeno M."/>
            <person name="Itoh S."/>
            <person name="Itoh T."/>
            <person name="Itoh Y."/>
            <person name="Itoh Y."/>
            <person name="Iwabuchi A."/>
            <person name="Kamiya K."/>
            <person name="Karasawa W."/>
            <person name="Katagiri S."/>
            <person name="Kikuta A."/>
            <person name="Kobayashi N."/>
            <person name="Kono I."/>
            <person name="Machita K."/>
            <person name="Maehara T."/>
            <person name="Mizuno H."/>
            <person name="Mizubayashi T."/>
            <person name="Mukai Y."/>
            <person name="Nagasaki H."/>
            <person name="Nakashima M."/>
            <person name="Nakama Y."/>
            <person name="Nakamichi Y."/>
            <person name="Nakamura M."/>
            <person name="Namiki N."/>
            <person name="Negishi M."/>
            <person name="Ohta I."/>
            <person name="Ono N."/>
            <person name="Saji S."/>
            <person name="Sakai K."/>
            <person name="Shibata M."/>
            <person name="Shimokawa T."/>
            <person name="Shomura A."/>
            <person name="Song J."/>
            <person name="Takazaki Y."/>
            <person name="Terasawa K."/>
            <person name="Tsuji K."/>
            <person name="Waki K."/>
            <person name="Yamagata H."/>
            <person name="Yamane H."/>
            <person name="Yoshiki S."/>
            <person name="Yoshihara R."/>
            <person name="Yukawa K."/>
            <person name="Zhong H."/>
            <person name="Iwama H."/>
            <person name="Endo T."/>
            <person name="Ito H."/>
            <person name="Hahn J.H."/>
            <person name="Kim H.I."/>
            <person name="Eun M.Y."/>
            <person name="Yano M."/>
            <person name="Jiang J."/>
            <person name="Gojobori T."/>
        </authorList>
    </citation>
    <scope>NUCLEOTIDE SEQUENCE</scope>
</reference>
<organism evidence="2">
    <name type="scientific">Oryza sativa subsp. japonica</name>
    <name type="common">Rice</name>
    <dbReference type="NCBI Taxonomy" id="39947"/>
    <lineage>
        <taxon>Eukaryota</taxon>
        <taxon>Viridiplantae</taxon>
        <taxon>Streptophyta</taxon>
        <taxon>Embryophyta</taxon>
        <taxon>Tracheophyta</taxon>
        <taxon>Spermatophyta</taxon>
        <taxon>Magnoliopsida</taxon>
        <taxon>Liliopsida</taxon>
        <taxon>Poales</taxon>
        <taxon>Poaceae</taxon>
        <taxon>BOP clade</taxon>
        <taxon>Oryzoideae</taxon>
        <taxon>Oryzeae</taxon>
        <taxon>Oryzinae</taxon>
        <taxon>Oryza</taxon>
        <taxon>Oryza sativa</taxon>
    </lineage>
</organism>
<evidence type="ECO:0000313" key="4">
    <source>
        <dbReference type="Proteomes" id="UP000000763"/>
    </source>
</evidence>
<evidence type="ECO:0000313" key="2">
    <source>
        <dbReference type="EMBL" id="BAD52496.1"/>
    </source>
</evidence>
<accession>Q5ZEC1</accession>
<dbReference type="AlphaFoldDB" id="Q5ZDT3"/>
<reference evidence="4" key="3">
    <citation type="journal article" date="2008" name="Nucleic Acids Res.">
        <title>The rice annotation project database (RAP-DB): 2008 update.</title>
        <authorList>
            <consortium name="The rice annotation project (RAP)"/>
        </authorList>
    </citation>
    <scope>GENOME REANNOTATION</scope>
    <source>
        <strain evidence="4">cv. Nipponbare</strain>
    </source>
</reference>